<evidence type="ECO:0000313" key="2">
    <source>
        <dbReference type="WBParaSite" id="PS1159_v2.g23801.t3"/>
    </source>
</evidence>
<dbReference type="WBParaSite" id="PS1159_v2.g23801.t3">
    <property type="protein sequence ID" value="PS1159_v2.g23801.t3"/>
    <property type="gene ID" value="PS1159_v2.g23801"/>
</dbReference>
<reference evidence="2" key="1">
    <citation type="submission" date="2022-11" db="UniProtKB">
        <authorList>
            <consortium name="WormBaseParasite"/>
        </authorList>
    </citation>
    <scope>IDENTIFICATION</scope>
</reference>
<accession>A0AC35G651</accession>
<organism evidence="1 2">
    <name type="scientific">Panagrolaimus sp. PS1159</name>
    <dbReference type="NCBI Taxonomy" id="55785"/>
    <lineage>
        <taxon>Eukaryota</taxon>
        <taxon>Metazoa</taxon>
        <taxon>Ecdysozoa</taxon>
        <taxon>Nematoda</taxon>
        <taxon>Chromadorea</taxon>
        <taxon>Rhabditida</taxon>
        <taxon>Tylenchina</taxon>
        <taxon>Panagrolaimomorpha</taxon>
        <taxon>Panagrolaimoidea</taxon>
        <taxon>Panagrolaimidae</taxon>
        <taxon>Panagrolaimus</taxon>
    </lineage>
</organism>
<sequence>MSSTVADVHENAKRERKISYYQWVPFFLLISAACFRLPSLLWKHFADYSGIRIQQIIKLASDANNIKPDIKAANIRALCVHLQGALRFHRRLQRRNIRPHRVMRMFNIQYSAYYVCIMYLFTKFLFLLNVALQLWLMNSFLGTDKYRFYGFGAVRDLLNGTSWEQSGVFPRVSLCDFTVRVMGNIQDYTIQCVRVMGNIQDYTIQCVLVINIFNEKIFIFLYLWYLFLLMFTLGSFCYWWVVAFCPCYNVGYIARHLEMSEDPVSVDDYEVRKNIRQFVRNYLKADGMFAIRMLSTYSGVIFGTDLVKALWASYHGIEIARKCKSETDLTKVGVENGKKPGYESYYQRGGGYNRSKDYGEIRRLVPPPNVSPPHDLVKALMDKGSDTSTTPNTSPSKSVTSNNPGVNFSLGEGRLNNFYGGQAPPYPGTPTRQAPPYPGTPTRGTLERRISPPPLRTPNSDSLQRQVFEGRPTSGHGHYSPPPTLSQRRVGGHTSTDDL</sequence>
<proteinExistence type="predicted"/>
<dbReference type="Proteomes" id="UP000887580">
    <property type="component" value="Unplaced"/>
</dbReference>
<evidence type="ECO:0000313" key="1">
    <source>
        <dbReference type="Proteomes" id="UP000887580"/>
    </source>
</evidence>
<name>A0AC35G651_9BILA</name>
<protein>
    <submittedName>
        <fullName evidence="2">Innexin</fullName>
    </submittedName>
</protein>